<keyword evidence="3" id="KW-1185">Reference proteome</keyword>
<evidence type="ECO:0000313" key="2">
    <source>
        <dbReference type="EMBL" id="KAA2261433.1"/>
    </source>
</evidence>
<dbReference type="EMBL" id="VUOB01000028">
    <property type="protein sequence ID" value="KAA2261433.1"/>
    <property type="molecule type" value="Genomic_DNA"/>
</dbReference>
<reference evidence="2 3" key="1">
    <citation type="submission" date="2019-09" db="EMBL/GenBank/DDBJ databases">
        <title>Goodfellowia gen. nov., a new genus of the Pseudonocardineae related to Actinoalloteichus, containing Goodfellowia coeruleoviolacea gen. nov., comb. nov. gen. nov., comb. nov.</title>
        <authorList>
            <person name="Labeda D."/>
        </authorList>
    </citation>
    <scope>NUCLEOTIDE SEQUENCE [LARGE SCALE GENOMIC DNA]</scope>
    <source>
        <strain evidence="2 3">AN110305</strain>
    </source>
</reference>
<dbReference type="Pfam" id="PF21831">
    <property type="entry name" value="DUF6891"/>
    <property type="match status" value="1"/>
</dbReference>
<feature type="domain" description="DUF6891" evidence="1">
    <location>
        <begin position="10"/>
        <end position="187"/>
    </location>
</feature>
<evidence type="ECO:0000259" key="1">
    <source>
        <dbReference type="Pfam" id="PF21831"/>
    </source>
</evidence>
<accession>A0A5B2XDK5</accession>
<gene>
    <name evidence="2" type="ORF">F0L68_16730</name>
</gene>
<dbReference type="OrthoDB" id="5515732at2"/>
<proteinExistence type="predicted"/>
<protein>
    <recommendedName>
        <fullName evidence="1">DUF6891 domain-containing protein</fullName>
    </recommendedName>
</protein>
<sequence length="190" mass="20566">MAEPVNEALLEVEQFARELVHGGFSTREEIAEDVVEHCDPDELSLSAEQAAAMVDRLWQERLAEQAGWPATTEPDRLFEAFEALDANGIVPRADFACCNTCGMAEIGDEAGEGARGFVFFHQQDTASAVAGHGLRLAYGSLPGSPLDTRAVGQEVAAALTAAGLPVEWNGSEDRRICVTPIEWRLRLPQD</sequence>
<dbReference type="RefSeq" id="WP_149850511.1">
    <property type="nucleotide sequence ID" value="NZ_VUOB01000028.1"/>
</dbReference>
<reference evidence="2 3" key="2">
    <citation type="submission" date="2019-09" db="EMBL/GenBank/DDBJ databases">
        <authorList>
            <person name="Jin C."/>
        </authorList>
    </citation>
    <scope>NUCLEOTIDE SEQUENCE [LARGE SCALE GENOMIC DNA]</scope>
    <source>
        <strain evidence="2 3">AN110305</strain>
    </source>
</reference>
<dbReference type="AlphaFoldDB" id="A0A5B2XDK5"/>
<dbReference type="InterPro" id="IPR054186">
    <property type="entry name" value="DUF6891"/>
</dbReference>
<comment type="caution">
    <text evidence="2">The sequence shown here is derived from an EMBL/GenBank/DDBJ whole genome shotgun (WGS) entry which is preliminary data.</text>
</comment>
<name>A0A5B2XDK5_9PSEU</name>
<organism evidence="2 3">
    <name type="scientific">Solihabitans fulvus</name>
    <dbReference type="NCBI Taxonomy" id="1892852"/>
    <lineage>
        <taxon>Bacteria</taxon>
        <taxon>Bacillati</taxon>
        <taxon>Actinomycetota</taxon>
        <taxon>Actinomycetes</taxon>
        <taxon>Pseudonocardiales</taxon>
        <taxon>Pseudonocardiaceae</taxon>
        <taxon>Solihabitans</taxon>
    </lineage>
</organism>
<evidence type="ECO:0000313" key="3">
    <source>
        <dbReference type="Proteomes" id="UP000323454"/>
    </source>
</evidence>
<dbReference type="Proteomes" id="UP000323454">
    <property type="component" value="Unassembled WGS sequence"/>
</dbReference>